<dbReference type="Proteomes" id="UP000198284">
    <property type="component" value="Unassembled WGS sequence"/>
</dbReference>
<dbReference type="Gene3D" id="3.40.190.150">
    <property type="entry name" value="Bordetella uptake gene, domain 1"/>
    <property type="match status" value="1"/>
</dbReference>
<dbReference type="PANTHER" id="PTHR42928:SF5">
    <property type="entry name" value="BLR1237 PROTEIN"/>
    <property type="match status" value="1"/>
</dbReference>
<dbReference type="PIRSF" id="PIRSF017082">
    <property type="entry name" value="YflP"/>
    <property type="match status" value="1"/>
</dbReference>
<dbReference type="SUPFAM" id="SSF53850">
    <property type="entry name" value="Periplasmic binding protein-like II"/>
    <property type="match status" value="1"/>
</dbReference>
<keyword evidence="4" id="KW-1185">Reference proteome</keyword>
<evidence type="ECO:0000256" key="1">
    <source>
        <dbReference type="ARBA" id="ARBA00006987"/>
    </source>
</evidence>
<dbReference type="InterPro" id="IPR005064">
    <property type="entry name" value="BUG"/>
</dbReference>
<dbReference type="CDD" id="cd07012">
    <property type="entry name" value="PBP2_Bug_TTT"/>
    <property type="match status" value="1"/>
</dbReference>
<reference evidence="3 4" key="1">
    <citation type="submission" date="2017-06" db="EMBL/GenBank/DDBJ databases">
        <authorList>
            <person name="Kim H.J."/>
            <person name="Triplett B.A."/>
        </authorList>
    </citation>
    <scope>NUCLEOTIDE SEQUENCE [LARGE SCALE GENOMIC DNA]</scope>
    <source>
        <strain evidence="3 4">U15</strain>
    </source>
</reference>
<evidence type="ECO:0000313" key="3">
    <source>
        <dbReference type="EMBL" id="SNS92463.1"/>
    </source>
</evidence>
<organism evidence="3 4">
    <name type="scientific">Noviherbaspirillum humi</name>
    <dbReference type="NCBI Taxonomy" id="1688639"/>
    <lineage>
        <taxon>Bacteria</taxon>
        <taxon>Pseudomonadati</taxon>
        <taxon>Pseudomonadota</taxon>
        <taxon>Betaproteobacteria</taxon>
        <taxon>Burkholderiales</taxon>
        <taxon>Oxalobacteraceae</taxon>
        <taxon>Noviherbaspirillum</taxon>
    </lineage>
</organism>
<name>A0A239IHH1_9BURK</name>
<feature type="signal peptide" evidence="2">
    <location>
        <begin position="1"/>
        <end position="23"/>
    </location>
</feature>
<dbReference type="AlphaFoldDB" id="A0A239IHH1"/>
<dbReference type="PANTHER" id="PTHR42928">
    <property type="entry name" value="TRICARBOXYLATE-BINDING PROTEIN"/>
    <property type="match status" value="1"/>
</dbReference>
<feature type="chain" id="PRO_5012782920" evidence="2">
    <location>
        <begin position="24"/>
        <end position="322"/>
    </location>
</feature>
<evidence type="ECO:0000256" key="2">
    <source>
        <dbReference type="SAM" id="SignalP"/>
    </source>
</evidence>
<accession>A0A239IHH1</accession>
<protein>
    <submittedName>
        <fullName evidence="3">Tripartite-type tricarboxylate transporter, receptor component TctC</fullName>
    </submittedName>
</protein>
<gene>
    <name evidence="3" type="ORF">SAMN06265795_10992</name>
</gene>
<keyword evidence="2" id="KW-0732">Signal</keyword>
<dbReference type="Gene3D" id="3.40.190.10">
    <property type="entry name" value="Periplasmic binding protein-like II"/>
    <property type="match status" value="1"/>
</dbReference>
<dbReference type="EMBL" id="FZOT01000009">
    <property type="protein sequence ID" value="SNS92463.1"/>
    <property type="molecule type" value="Genomic_DNA"/>
</dbReference>
<proteinExistence type="inferred from homology"/>
<dbReference type="Pfam" id="PF03401">
    <property type="entry name" value="TctC"/>
    <property type="match status" value="1"/>
</dbReference>
<evidence type="ECO:0000313" key="4">
    <source>
        <dbReference type="Proteomes" id="UP000198284"/>
    </source>
</evidence>
<sequence>MKMSIRKIAALAVLLSSATAAFAAGYPEKPVRIVVPYAPGGAVDVVARKVAQKLSEQTGQTFYVENKPGGTGLIGTQSVARSAPDGYTLLAIDNTYSVLPYVFKSLPWDHAKAFTPITVSMFAPVVLAVNAESQFKDLGTLLGQARANPGKLTYGSGGAGSAPHFAGEAFALAANVKLTHIPYKGAGDAMTGLMSNQIDALLVSTPSAGAQIKAGKIRALAVSGSKRLSALPSVPTFGEAGLKDFSVVNWNGLAAPAGTPEPIVQKLYAEMTKVLQAPDFKEFLASLSAEPGGNEPKAFAALIREETARWEAVSKNAAIEKQ</sequence>
<keyword evidence="3" id="KW-0675">Receptor</keyword>
<dbReference type="InterPro" id="IPR042100">
    <property type="entry name" value="Bug_dom1"/>
</dbReference>
<comment type="similarity">
    <text evidence="1">Belongs to the UPF0065 (bug) family.</text>
</comment>